<feature type="domain" description="Chromatin assembly factor 1 subunit Cac1-like C-terminal" evidence="7">
    <location>
        <begin position="730"/>
        <end position="780"/>
    </location>
</feature>
<dbReference type="eggNOG" id="KOG4364">
    <property type="taxonomic scope" value="Eukaryota"/>
</dbReference>
<dbReference type="OrthoDB" id="440676at2759"/>
<dbReference type="Pfam" id="PF12253">
    <property type="entry name" value="CAF1A_dimeriz"/>
    <property type="match status" value="1"/>
</dbReference>
<feature type="compositionally biased region" description="Basic and acidic residues" evidence="5">
    <location>
        <begin position="294"/>
        <end position="346"/>
    </location>
</feature>
<accession>W9SEC3</accession>
<evidence type="ECO:0000259" key="7">
    <source>
        <dbReference type="Pfam" id="PF21796"/>
    </source>
</evidence>
<evidence type="ECO:0008006" key="10">
    <source>
        <dbReference type="Google" id="ProtNLM"/>
    </source>
</evidence>
<dbReference type="InterPro" id="IPR022043">
    <property type="entry name" value="CAF1A_DD"/>
</dbReference>
<dbReference type="InterPro" id="IPR048800">
    <property type="entry name" value="Cac1-like_C"/>
</dbReference>
<evidence type="ECO:0000256" key="5">
    <source>
        <dbReference type="SAM" id="MobiDB-lite"/>
    </source>
</evidence>
<dbReference type="GO" id="GO:0006281">
    <property type="term" value="P:DNA repair"/>
    <property type="evidence" value="ECO:0007669"/>
    <property type="project" value="UniProtKB-KW"/>
</dbReference>
<dbReference type="Proteomes" id="UP000030645">
    <property type="component" value="Unassembled WGS sequence"/>
</dbReference>
<evidence type="ECO:0000256" key="3">
    <source>
        <dbReference type="ARBA" id="ARBA00023204"/>
    </source>
</evidence>
<keyword evidence="4" id="KW-0539">Nucleus</keyword>
<keyword evidence="2" id="KW-0227">DNA damage</keyword>
<protein>
    <recommendedName>
        <fullName evidence="10">Chromatin assembly factor 1 subunit FAS1</fullName>
    </recommendedName>
</protein>
<dbReference type="GO" id="GO:0005634">
    <property type="term" value="C:nucleus"/>
    <property type="evidence" value="ECO:0007669"/>
    <property type="project" value="UniProtKB-SubCell"/>
</dbReference>
<feature type="domain" description="Chromatin assembly factor 1 subunit A dimerization" evidence="6">
    <location>
        <begin position="505"/>
        <end position="570"/>
    </location>
</feature>
<organism evidence="8 9">
    <name type="scientific">Morus notabilis</name>
    <dbReference type="NCBI Taxonomy" id="981085"/>
    <lineage>
        <taxon>Eukaryota</taxon>
        <taxon>Viridiplantae</taxon>
        <taxon>Streptophyta</taxon>
        <taxon>Embryophyta</taxon>
        <taxon>Tracheophyta</taxon>
        <taxon>Spermatophyta</taxon>
        <taxon>Magnoliopsida</taxon>
        <taxon>eudicotyledons</taxon>
        <taxon>Gunneridae</taxon>
        <taxon>Pentapetalae</taxon>
        <taxon>rosids</taxon>
        <taxon>fabids</taxon>
        <taxon>Rosales</taxon>
        <taxon>Moraceae</taxon>
        <taxon>Moreae</taxon>
        <taxon>Morus</taxon>
    </lineage>
</organism>
<proteinExistence type="predicted"/>
<feature type="compositionally biased region" description="Acidic residues" evidence="5">
    <location>
        <begin position="547"/>
        <end position="556"/>
    </location>
</feature>
<feature type="region of interest" description="Disordered" evidence="5">
    <location>
        <begin position="294"/>
        <end position="388"/>
    </location>
</feature>
<dbReference type="PANTHER" id="PTHR15272">
    <property type="entry name" value="CHROMATIN ASSEMBLY FACTOR 1 SUBUNIT A CAF-1 SUBUNIT A"/>
    <property type="match status" value="1"/>
</dbReference>
<keyword evidence="9" id="KW-1185">Reference proteome</keyword>
<dbReference type="Pfam" id="PF21796">
    <property type="entry name" value="Cac1_C"/>
    <property type="match status" value="1"/>
</dbReference>
<dbReference type="EMBL" id="KE346037">
    <property type="protein sequence ID" value="EXC24919.1"/>
    <property type="molecule type" value="Genomic_DNA"/>
</dbReference>
<evidence type="ECO:0000256" key="1">
    <source>
        <dbReference type="ARBA" id="ARBA00004123"/>
    </source>
</evidence>
<comment type="subcellular location">
    <subcellularLocation>
        <location evidence="1">Nucleus</location>
    </subcellularLocation>
</comment>
<dbReference type="AlphaFoldDB" id="W9SEC3"/>
<keyword evidence="3" id="KW-0234">DNA repair</keyword>
<evidence type="ECO:0000313" key="9">
    <source>
        <dbReference type="Proteomes" id="UP000030645"/>
    </source>
</evidence>
<reference evidence="9" key="1">
    <citation type="submission" date="2013-01" db="EMBL/GenBank/DDBJ databases">
        <title>Draft Genome Sequence of a Mulberry Tree, Morus notabilis C.K. Schneid.</title>
        <authorList>
            <person name="He N."/>
            <person name="Zhao S."/>
        </authorList>
    </citation>
    <scope>NUCLEOTIDE SEQUENCE</scope>
</reference>
<evidence type="ECO:0000259" key="6">
    <source>
        <dbReference type="Pfam" id="PF12253"/>
    </source>
</evidence>
<evidence type="ECO:0000256" key="4">
    <source>
        <dbReference type="ARBA" id="ARBA00023242"/>
    </source>
</evidence>
<feature type="region of interest" description="Disordered" evidence="5">
    <location>
        <begin position="547"/>
        <end position="591"/>
    </location>
</feature>
<sequence>MECEVVKIDGAPDPNGQKTNGPDQPGKSQKRKRSASLIPEVLGATTEEKEARIVALRTELEGLFGFYKEVTGKKAVDLDIMTAMQCRSGANALVAALMEESDLPLSKLVEEIHGEVAKAKEKGVCCEGLLTVASVKSTVVFVGQRVMYGVSNADADVLEDDSHSCLWCWETRDLKLLPQSVRGVLNIRRTCRKRIHERITAVSEMIAALQKSEGDHNYKHDLRKASDKLGKAHNEADIRLLVEGLMQKNGANQVEKEAKREEKLLTKQLERDKREAEKEKKRLEMKVLKEKLQSEKEQKRLQEEAEKDERRREREESETRRQLRKQQEEAEKDRKRREKEETELKKQLSIKKQASIMERFIKRSKTTPIQSTHQSSTKETTNGSLSKGCGKLPNAVTQSMDCTLSSSEDISVEDITKSHLAAWRCLGRSIRSNRNQHWGLRRKPKSKLFKELKLTTSRPSIVVIDELNEEKHVDGCGECVSDDRSCRTNASCSVADVKKLTRAKQLLQFDKSFRPAFYGIWPKKSHVVGPRHPLRKDPDLDYDIDSDEEWEEEEPGESLSDCDKDDEDESLQDGCSKADDEDESEDGFFVPDGYLSENEGVQVDRMETDITAEEAKSSPGLESEEFCALLRQQKCLSNLTDHALRKNQPLIISNLMHEKAFLLISEGLSGTPKLEQMCLRALSMCLFPGSSPVEISLDNVAEIDQEACTSSGNDSTTPTSTTIVTPELDLHKLVSAIQSCPQGIHKLAESLQQKFPAFSKSQLRNKVRAISDYADNRWQVKKEVLEKLGLTISPGGHHHKLSFVLTPPNITLFSKE</sequence>
<dbReference type="KEGG" id="mnt:21395025"/>
<dbReference type="PANTHER" id="PTHR15272:SF0">
    <property type="entry name" value="CHROMATIN ASSEMBLY FACTOR 1 SUBUNIT A"/>
    <property type="match status" value="1"/>
</dbReference>
<dbReference type="STRING" id="981085.W9SEC3"/>
<evidence type="ECO:0000256" key="2">
    <source>
        <dbReference type="ARBA" id="ARBA00022763"/>
    </source>
</evidence>
<feature type="compositionally biased region" description="Polar residues" evidence="5">
    <location>
        <begin position="366"/>
        <end position="385"/>
    </location>
</feature>
<dbReference type="GO" id="GO:0006334">
    <property type="term" value="P:nucleosome assembly"/>
    <property type="evidence" value="ECO:0007669"/>
    <property type="project" value="TreeGrafter"/>
</dbReference>
<evidence type="ECO:0000313" key="8">
    <source>
        <dbReference type="EMBL" id="EXC24919.1"/>
    </source>
</evidence>
<dbReference type="GO" id="GO:0033186">
    <property type="term" value="C:CAF-1 complex"/>
    <property type="evidence" value="ECO:0007669"/>
    <property type="project" value="TreeGrafter"/>
</dbReference>
<gene>
    <name evidence="8" type="ORF">L484_011785</name>
</gene>
<feature type="region of interest" description="Disordered" evidence="5">
    <location>
        <begin position="1"/>
        <end position="37"/>
    </location>
</feature>
<name>W9SEC3_9ROSA</name>